<protein>
    <recommendedName>
        <fullName evidence="9">DEAD-box ATP-dependent RNA helicase RhpA</fullName>
        <ecNumber evidence="1">3.6.4.13</ecNumber>
    </recommendedName>
</protein>
<reference evidence="15 16" key="1">
    <citation type="submission" date="2017-08" db="EMBL/GenBank/DDBJ databases">
        <title>The whole genome shortgun sequences of strain Leeuwenhoekiella nanhaiensis G18 from the South China Sea.</title>
        <authorList>
            <person name="Liu Q."/>
        </authorList>
    </citation>
    <scope>NUCLEOTIDE SEQUENCE [LARGE SCALE GENOMIC DNA]</scope>
    <source>
        <strain evidence="15 16">G18</strain>
    </source>
</reference>
<evidence type="ECO:0000256" key="4">
    <source>
        <dbReference type="ARBA" id="ARBA00022801"/>
    </source>
</evidence>
<evidence type="ECO:0000256" key="8">
    <source>
        <dbReference type="ARBA" id="ARBA00047984"/>
    </source>
</evidence>
<comment type="caution">
    <text evidence="15">The sequence shown here is derived from an EMBL/GenBank/DDBJ whole genome shotgun (WGS) entry which is preliminary data.</text>
</comment>
<feature type="short sequence motif" description="Q motif" evidence="10">
    <location>
        <begin position="1"/>
        <end position="29"/>
    </location>
</feature>
<keyword evidence="5 15" id="KW-0347">Helicase</keyword>
<comment type="catalytic activity">
    <reaction evidence="8">
        <text>ATP + H2O = ADP + phosphate + H(+)</text>
        <dbReference type="Rhea" id="RHEA:13065"/>
        <dbReference type="ChEBI" id="CHEBI:15377"/>
        <dbReference type="ChEBI" id="CHEBI:15378"/>
        <dbReference type="ChEBI" id="CHEBI:30616"/>
        <dbReference type="ChEBI" id="CHEBI:43474"/>
        <dbReference type="ChEBI" id="CHEBI:456216"/>
        <dbReference type="EC" id="3.6.4.13"/>
    </reaction>
</comment>
<dbReference type="InterPro" id="IPR050079">
    <property type="entry name" value="DEAD_box_RNA_helicase"/>
</dbReference>
<keyword evidence="6" id="KW-0067">ATP-binding</keyword>
<evidence type="ECO:0000256" key="7">
    <source>
        <dbReference type="ARBA" id="ARBA00038437"/>
    </source>
</evidence>
<dbReference type="SMART" id="SM00487">
    <property type="entry name" value="DEXDc"/>
    <property type="match status" value="1"/>
</dbReference>
<dbReference type="Gene3D" id="3.40.50.300">
    <property type="entry name" value="P-loop containing nucleotide triphosphate hydrolases"/>
    <property type="match status" value="2"/>
</dbReference>
<dbReference type="SMART" id="SM00490">
    <property type="entry name" value="HELICc"/>
    <property type="match status" value="1"/>
</dbReference>
<dbReference type="AlphaFoldDB" id="A0A2G1VNU5"/>
<organism evidence="15 16">
    <name type="scientific">Leeuwenhoekiella nanhaiensis</name>
    <dbReference type="NCBI Taxonomy" id="1655491"/>
    <lineage>
        <taxon>Bacteria</taxon>
        <taxon>Pseudomonadati</taxon>
        <taxon>Bacteroidota</taxon>
        <taxon>Flavobacteriia</taxon>
        <taxon>Flavobacteriales</taxon>
        <taxon>Flavobacteriaceae</taxon>
        <taxon>Leeuwenhoekiella</taxon>
    </lineage>
</organism>
<dbReference type="GO" id="GO:0042255">
    <property type="term" value="P:ribosome assembly"/>
    <property type="evidence" value="ECO:0007669"/>
    <property type="project" value="UniProtKB-ARBA"/>
</dbReference>
<evidence type="ECO:0000259" key="12">
    <source>
        <dbReference type="PROSITE" id="PS51192"/>
    </source>
</evidence>
<dbReference type="InterPro" id="IPR011545">
    <property type="entry name" value="DEAD/DEAH_box_helicase_dom"/>
</dbReference>
<proteinExistence type="inferred from homology"/>
<feature type="compositionally biased region" description="Basic residues" evidence="11">
    <location>
        <begin position="416"/>
        <end position="436"/>
    </location>
</feature>
<dbReference type="InterPro" id="IPR001650">
    <property type="entry name" value="Helicase_C-like"/>
</dbReference>
<dbReference type="EC" id="3.6.4.13" evidence="1"/>
<feature type="region of interest" description="Disordered" evidence="11">
    <location>
        <begin position="375"/>
        <end position="436"/>
    </location>
</feature>
<dbReference type="PROSITE" id="PS51192">
    <property type="entry name" value="HELICASE_ATP_BIND_1"/>
    <property type="match status" value="1"/>
</dbReference>
<keyword evidence="16" id="KW-1185">Reference proteome</keyword>
<sequence length="436" mass="48004">MTFKDLGLIDPILKALADKGYTHPTPIQQQAIPVLLKGKDLLGSAQTGTGKTAAFTIPILQQIYNKVGSGKGSRKLKALIITPTRELAIQIDDNINEYGKYTGIKSTVIFGGVKQASQVTAMRKGVDILTATPGRLLDLVKQGFISLKDIEYLVLDEADQMLDMGFIHDIKKVLKLVPHDRQSLFFSATMPKAIVDLSKLILGDFEKVSIAPEKPTAERVDQAVYFVSKKSKAKLLKHLIETEKPETALVFSRTKHGANKIVKILDKAGINSAAIHGNKSQAARQKALGAFKDGKTQVLVATDIAARGIDVSELEMVIQYDLPNVPETYVHRIGRTGRAKASGVALGFCAEDERPYLKDIEKLIKQNIHVVTEHPFLIDGPDDPSEQQDQRPPRNNGNRNNNKRSRGNANRNRNNGPKKRTAGNPKKRFNSKPKSQ</sequence>
<dbReference type="GO" id="GO:0003676">
    <property type="term" value="F:nucleic acid binding"/>
    <property type="evidence" value="ECO:0007669"/>
    <property type="project" value="InterPro"/>
</dbReference>
<dbReference type="InterPro" id="IPR014014">
    <property type="entry name" value="RNA_helicase_DEAD_Q_motif"/>
</dbReference>
<gene>
    <name evidence="15" type="ORF">CJ305_14985</name>
</gene>
<evidence type="ECO:0000256" key="9">
    <source>
        <dbReference type="ARBA" id="ARBA00074363"/>
    </source>
</evidence>
<comment type="similarity">
    <text evidence="7">Belongs to the DEAD box helicase family.</text>
</comment>
<dbReference type="CDD" id="cd00268">
    <property type="entry name" value="DEADc"/>
    <property type="match status" value="1"/>
</dbReference>
<dbReference type="CDD" id="cd18787">
    <property type="entry name" value="SF2_C_DEAD"/>
    <property type="match status" value="1"/>
</dbReference>
<dbReference type="InterPro" id="IPR014001">
    <property type="entry name" value="Helicase_ATP-bd"/>
</dbReference>
<dbReference type="GO" id="GO:0005829">
    <property type="term" value="C:cytosol"/>
    <property type="evidence" value="ECO:0007669"/>
    <property type="project" value="TreeGrafter"/>
</dbReference>
<evidence type="ECO:0000313" key="15">
    <source>
        <dbReference type="EMBL" id="PHQ28414.1"/>
    </source>
</evidence>
<keyword evidence="4" id="KW-0378">Hydrolase</keyword>
<dbReference type="PANTHER" id="PTHR47959">
    <property type="entry name" value="ATP-DEPENDENT RNA HELICASE RHLE-RELATED"/>
    <property type="match status" value="1"/>
</dbReference>
<feature type="domain" description="Helicase ATP-binding" evidence="12">
    <location>
        <begin position="32"/>
        <end position="208"/>
    </location>
</feature>
<dbReference type="Pfam" id="PF00270">
    <property type="entry name" value="DEAD"/>
    <property type="match status" value="1"/>
</dbReference>
<evidence type="ECO:0000259" key="13">
    <source>
        <dbReference type="PROSITE" id="PS51194"/>
    </source>
</evidence>
<dbReference type="FunFam" id="3.40.50.300:FF:000108">
    <property type="entry name" value="ATP-dependent RNA helicase RhlE"/>
    <property type="match status" value="1"/>
</dbReference>
<dbReference type="EMBL" id="NQXA01000014">
    <property type="protein sequence ID" value="PHQ28414.1"/>
    <property type="molecule type" value="Genomic_DNA"/>
</dbReference>
<evidence type="ECO:0000313" key="16">
    <source>
        <dbReference type="Proteomes" id="UP000229433"/>
    </source>
</evidence>
<feature type="domain" description="DEAD-box RNA helicase Q" evidence="14">
    <location>
        <begin position="1"/>
        <end position="29"/>
    </location>
</feature>
<dbReference type="Pfam" id="PF00271">
    <property type="entry name" value="Helicase_C"/>
    <property type="match status" value="1"/>
</dbReference>
<evidence type="ECO:0000256" key="5">
    <source>
        <dbReference type="ARBA" id="ARBA00022806"/>
    </source>
</evidence>
<dbReference type="GO" id="GO:0009266">
    <property type="term" value="P:response to temperature stimulus"/>
    <property type="evidence" value="ECO:0007669"/>
    <property type="project" value="UniProtKB-ARBA"/>
</dbReference>
<evidence type="ECO:0000256" key="2">
    <source>
        <dbReference type="ARBA" id="ARBA00022490"/>
    </source>
</evidence>
<evidence type="ECO:0000256" key="6">
    <source>
        <dbReference type="ARBA" id="ARBA00022840"/>
    </source>
</evidence>
<evidence type="ECO:0000256" key="3">
    <source>
        <dbReference type="ARBA" id="ARBA00022741"/>
    </source>
</evidence>
<name>A0A2G1VNU5_9FLAO</name>
<feature type="domain" description="Helicase C-terminal" evidence="13">
    <location>
        <begin position="219"/>
        <end position="379"/>
    </location>
</feature>
<evidence type="ECO:0000259" key="14">
    <source>
        <dbReference type="PROSITE" id="PS51195"/>
    </source>
</evidence>
<dbReference type="PROSITE" id="PS51194">
    <property type="entry name" value="HELICASE_CTER"/>
    <property type="match status" value="1"/>
</dbReference>
<dbReference type="Proteomes" id="UP000229433">
    <property type="component" value="Unassembled WGS sequence"/>
</dbReference>
<accession>A0A2G1VNU5</accession>
<evidence type="ECO:0000256" key="11">
    <source>
        <dbReference type="SAM" id="MobiDB-lite"/>
    </source>
</evidence>
<dbReference type="PANTHER" id="PTHR47959:SF13">
    <property type="entry name" value="ATP-DEPENDENT RNA HELICASE RHLE"/>
    <property type="match status" value="1"/>
</dbReference>
<dbReference type="InterPro" id="IPR044742">
    <property type="entry name" value="DEAD/DEAH_RhlB"/>
</dbReference>
<keyword evidence="2" id="KW-0963">Cytoplasm</keyword>
<dbReference type="GO" id="GO:0016787">
    <property type="term" value="F:hydrolase activity"/>
    <property type="evidence" value="ECO:0007669"/>
    <property type="project" value="UniProtKB-KW"/>
</dbReference>
<dbReference type="PROSITE" id="PS51195">
    <property type="entry name" value="Q_MOTIF"/>
    <property type="match status" value="1"/>
</dbReference>
<dbReference type="GO" id="GO:0005524">
    <property type="term" value="F:ATP binding"/>
    <property type="evidence" value="ECO:0007669"/>
    <property type="project" value="UniProtKB-KW"/>
</dbReference>
<evidence type="ECO:0000256" key="1">
    <source>
        <dbReference type="ARBA" id="ARBA00012552"/>
    </source>
</evidence>
<dbReference type="RefSeq" id="WP_099647107.1">
    <property type="nucleotide sequence ID" value="NZ_KZ319296.1"/>
</dbReference>
<dbReference type="GO" id="GO:0003724">
    <property type="term" value="F:RNA helicase activity"/>
    <property type="evidence" value="ECO:0007669"/>
    <property type="project" value="UniProtKB-EC"/>
</dbReference>
<evidence type="ECO:0000256" key="10">
    <source>
        <dbReference type="PROSITE-ProRule" id="PRU00552"/>
    </source>
</evidence>
<dbReference type="InterPro" id="IPR027417">
    <property type="entry name" value="P-loop_NTPase"/>
</dbReference>
<keyword evidence="3" id="KW-0547">Nucleotide-binding</keyword>
<dbReference type="OrthoDB" id="9785240at2"/>
<dbReference type="SUPFAM" id="SSF52540">
    <property type="entry name" value="P-loop containing nucleoside triphosphate hydrolases"/>
    <property type="match status" value="1"/>
</dbReference>